<name>A0A191VYF0_9CAUD</name>
<sequence>MLFEDFTAKLARQQLKATNAVDSSKEGLILCEFEDQILDITNQGLTDISTRMKLFEGRDVITFVDGQNVYDLSGLTDFVKPLEFYDENECKYQPRSNAHITLPSPTTVRFSTKFMEDKTAVDVLFHASHPEISITDEILLPKHLIEALALYVSGLYLSHMAGPEHTQKGDSYYGLYLNMLTTDEVRNTSGTSEVVDEDTRFT</sequence>
<gene>
    <name evidence="1" type="ORF">RDp01_gp01</name>
</gene>
<dbReference type="EMBL" id="KU885989">
    <property type="protein sequence ID" value="ANJ20735.1"/>
    <property type="molecule type" value="Genomic_DNA"/>
</dbReference>
<dbReference type="Proteomes" id="UP000259976">
    <property type="component" value="Segment"/>
</dbReference>
<proteinExistence type="predicted"/>
<accession>A0A191VYF0</accession>
<feature type="non-terminal residue" evidence="1">
    <location>
        <position position="202"/>
    </location>
</feature>
<keyword evidence="2" id="KW-1185">Reference proteome</keyword>
<organism evidence="1 2">
    <name type="scientific">Roseobacter phage RD-1410W1-01</name>
    <dbReference type="NCBI Taxonomy" id="1815984"/>
    <lineage>
        <taxon>Viruses</taxon>
        <taxon>Duplodnaviria</taxon>
        <taxon>Heunggongvirae</taxon>
        <taxon>Uroviricota</taxon>
        <taxon>Caudoviricetes</taxon>
        <taxon>Schitoviridae</taxon>
        <taxon>Rhodovirinae</taxon>
        <taxon>Aoqinvirus</taxon>
        <taxon>Aoqinvirus RD1410W101</taxon>
    </lineage>
</organism>
<reference evidence="1 2" key="1">
    <citation type="journal article" date="2016" name="Curr. Microbiol.">
        <title>Characterization and Complete Genome Sequences of Three N4-Like Roseobacter Phages Isolated from the South China Sea.</title>
        <authorList>
            <person name="Li B."/>
            <person name="Zhang S."/>
            <person name="Long L."/>
            <person name="Huang S."/>
        </authorList>
    </citation>
    <scope>NUCLEOTIDE SEQUENCE [LARGE SCALE GENOMIC DNA]</scope>
</reference>
<evidence type="ECO:0000313" key="1">
    <source>
        <dbReference type="EMBL" id="ANJ20735.1"/>
    </source>
</evidence>
<protein>
    <submittedName>
        <fullName evidence="1">Virion protein</fullName>
    </submittedName>
</protein>
<evidence type="ECO:0000313" key="2">
    <source>
        <dbReference type="Proteomes" id="UP000259976"/>
    </source>
</evidence>